<evidence type="ECO:0000256" key="9">
    <source>
        <dbReference type="ARBA" id="ARBA00022728"/>
    </source>
</evidence>
<evidence type="ECO:0000256" key="20">
    <source>
        <dbReference type="ARBA" id="ARBA00025916"/>
    </source>
</evidence>
<evidence type="ECO:0000259" key="23">
    <source>
        <dbReference type="Pfam" id="PF04696"/>
    </source>
</evidence>
<dbReference type="Pfam" id="PF04696">
    <property type="entry name" value="Pinin_SDK_memA"/>
    <property type="match status" value="1"/>
</dbReference>
<evidence type="ECO:0000256" key="7">
    <source>
        <dbReference type="ARBA" id="ARBA00022553"/>
    </source>
</evidence>
<keyword evidence="9" id="KW-0747">Spliceosome</keyword>
<sequence length="702" mass="79647">MAVVVRSLQDQLEKAKESLKSVDDNIRKLTGRDPNESRPGQIRRLGGPLAGPGGGGRGRGINLLRRSLSDIGGGGPPAKQRDIEGALLRLAGDQRARRDARHDSDAEDDDDVKKPALQSSVVATSKERTRRDLIQDQTMDERGKQRNRRMFGLLMGTLQKFKQESNVSTEKQKRRTEIEQKLEVQAEAERKKVESEKRELFEERRAKQTELRLLEQKVELAQLQEEWTSHNNRLVKYIRTKTKPHIFYLPGKMCSATQKLLDDSTKKLNAVFEERCEAFAEHLSKMESRPRRQPNRDQDGNMAATGMDRPAEGKPAGQVVKVTGNKGDVEMEEEEEEDDDEEEERERGREKEEKEQEADRKVTEKDEGEERKGGEKEVLKKVEEEVEGMELREEGSEDKKVGGEGGKDGGDREEKRKKDASPGSEEIEMEVGGGPEQDSKGVEGQTDSKQAPTDLQNQKSQDAQSSKPADTSQEAPESSQPEISLITEEPAVQSSGVLGLERIPGSQTAPRQDLIIPSLRDQDSAVQNLTVEGKPEDEAPQKQPDTQEAPSITLATAKDGVDGGRGRKKDKDKESRKEIREEVQEEDHHNKVEEVQEEDHHNKVEEVKEEEKQGEEEELKTEEKGDEMEEVNEEREQEEGEELQGEKKQEEVEELKKEEKSQQTEELIEENQKLKLLKEETREELKVVEEEKEKEAKEEENQ</sequence>
<feature type="coiled-coil region" evidence="21">
    <location>
        <begin position="178"/>
        <end position="226"/>
    </location>
</feature>
<evidence type="ECO:0000256" key="5">
    <source>
        <dbReference type="ARBA" id="ARBA00022481"/>
    </source>
</evidence>
<evidence type="ECO:0000256" key="10">
    <source>
        <dbReference type="ARBA" id="ARBA00022843"/>
    </source>
</evidence>
<evidence type="ECO:0000256" key="11">
    <source>
        <dbReference type="ARBA" id="ARBA00022949"/>
    </source>
</evidence>
<comment type="subunit">
    <text evidence="20">Found in a mRNA splicing-dependent exon junction complex (EJC). Found in a complex with SR proteins. Found in a mRNP complex with RNPS1. Component of the PSAP complex consisting of RNPS1, SAP18 and PNN. Interacts with PNISR, CTBP1, CTBP2, KRT8, KRT18, KRT19, PS1D/PNO40, PPIG, RNPS1, SFRS4 and SRRM2. Identified in the spliceosome C complex.</text>
</comment>
<dbReference type="Ensembl" id="ENSSAUT00010050510.1">
    <property type="protein sequence ID" value="ENSSAUP00010048021.1"/>
    <property type="gene ID" value="ENSSAUG00010020002.1"/>
</dbReference>
<comment type="similarity">
    <text evidence="3">Belongs to the pinin family.</text>
</comment>
<evidence type="ECO:0000256" key="13">
    <source>
        <dbReference type="ARBA" id="ARBA00023015"/>
    </source>
</evidence>
<keyword evidence="5" id="KW-0488">Methylation</keyword>
<feature type="region of interest" description="Disordered" evidence="22">
    <location>
        <begin position="93"/>
        <end position="128"/>
    </location>
</feature>
<dbReference type="InterPro" id="IPR006786">
    <property type="entry name" value="Pinin_SDK_MemA"/>
</dbReference>
<evidence type="ECO:0000256" key="15">
    <source>
        <dbReference type="ARBA" id="ARBA00023125"/>
    </source>
</evidence>
<evidence type="ECO:0000313" key="25">
    <source>
        <dbReference type="Ensembl" id="ENSSAUP00010048021.1"/>
    </source>
</evidence>
<feature type="compositionally biased region" description="Basic and acidic residues" evidence="22">
    <location>
        <begin position="559"/>
        <end position="611"/>
    </location>
</feature>
<dbReference type="GO" id="GO:0006397">
    <property type="term" value="P:mRNA processing"/>
    <property type="evidence" value="ECO:0007669"/>
    <property type="project" value="UniProtKB-KW"/>
</dbReference>
<keyword evidence="8" id="KW-0507">mRNA processing</keyword>
<dbReference type="AlphaFoldDB" id="A0A671XCQ2"/>
<evidence type="ECO:0000259" key="24">
    <source>
        <dbReference type="Pfam" id="PF04697"/>
    </source>
</evidence>
<evidence type="ECO:0000256" key="8">
    <source>
        <dbReference type="ARBA" id="ARBA00022664"/>
    </source>
</evidence>
<protein>
    <recommendedName>
        <fullName evidence="4">Pinin</fullName>
    </recommendedName>
</protein>
<evidence type="ECO:0000256" key="2">
    <source>
        <dbReference type="ARBA" id="ARBA00004568"/>
    </source>
</evidence>
<keyword evidence="18" id="KW-0508">mRNA splicing</keyword>
<evidence type="ECO:0000256" key="21">
    <source>
        <dbReference type="SAM" id="Coils"/>
    </source>
</evidence>
<feature type="compositionally biased region" description="Acidic residues" evidence="22">
    <location>
        <begin position="612"/>
        <end position="643"/>
    </location>
</feature>
<dbReference type="GO" id="GO:0008380">
    <property type="term" value="P:RNA splicing"/>
    <property type="evidence" value="ECO:0007669"/>
    <property type="project" value="UniProtKB-KW"/>
</dbReference>
<reference evidence="25" key="1">
    <citation type="submission" date="2021-04" db="EMBL/GenBank/DDBJ databases">
        <authorList>
            <consortium name="Wellcome Sanger Institute Data Sharing"/>
        </authorList>
    </citation>
    <scope>NUCLEOTIDE SEQUENCE [LARGE SCALE GENOMIC DNA]</scope>
</reference>
<evidence type="ECO:0000256" key="12">
    <source>
        <dbReference type="ARBA" id="ARBA00022990"/>
    </source>
</evidence>
<comment type="subcellular location">
    <subcellularLocation>
        <location evidence="2">Cell junction</location>
        <location evidence="2">Desmosome</location>
    </subcellularLocation>
    <subcellularLocation>
        <location evidence="1">Nucleus speckle</location>
    </subcellularLocation>
</comment>
<feature type="compositionally biased region" description="Polar residues" evidence="22">
    <location>
        <begin position="445"/>
        <end position="482"/>
    </location>
</feature>
<keyword evidence="26" id="KW-1185">Reference proteome</keyword>
<evidence type="ECO:0000256" key="1">
    <source>
        <dbReference type="ARBA" id="ARBA00004324"/>
    </source>
</evidence>
<keyword evidence="11" id="KW-0965">Cell junction</keyword>
<feature type="compositionally biased region" description="Acidic residues" evidence="22">
    <location>
        <begin position="330"/>
        <end position="344"/>
    </location>
</feature>
<feature type="compositionally biased region" description="Basic and acidic residues" evidence="22">
    <location>
        <begin position="670"/>
        <end position="702"/>
    </location>
</feature>
<evidence type="ECO:0000256" key="14">
    <source>
        <dbReference type="ARBA" id="ARBA00023054"/>
    </source>
</evidence>
<dbReference type="PANTHER" id="PTHR12707:SF0">
    <property type="entry name" value="PININ"/>
    <property type="match status" value="1"/>
</dbReference>
<reference evidence="25" key="3">
    <citation type="submission" date="2025-09" db="UniProtKB">
        <authorList>
            <consortium name="Ensembl"/>
        </authorList>
    </citation>
    <scope>IDENTIFICATION</scope>
</reference>
<dbReference type="OMA" id="FENRRTE"/>
<gene>
    <name evidence="25" type="primary">pnn</name>
</gene>
<evidence type="ECO:0000256" key="4">
    <source>
        <dbReference type="ARBA" id="ARBA00020056"/>
    </source>
</evidence>
<reference evidence="25" key="2">
    <citation type="submission" date="2025-08" db="UniProtKB">
        <authorList>
            <consortium name="Ensembl"/>
        </authorList>
    </citation>
    <scope>IDENTIFICATION</scope>
</reference>
<evidence type="ECO:0000256" key="17">
    <source>
        <dbReference type="ARBA" id="ARBA00023163"/>
    </source>
</evidence>
<evidence type="ECO:0000256" key="18">
    <source>
        <dbReference type="ARBA" id="ARBA00023187"/>
    </source>
</evidence>
<proteinExistence type="inferred from homology"/>
<dbReference type="PANTHER" id="PTHR12707">
    <property type="entry name" value="PINN"/>
    <property type="match status" value="1"/>
</dbReference>
<evidence type="ECO:0000256" key="16">
    <source>
        <dbReference type="ARBA" id="ARBA00023159"/>
    </source>
</evidence>
<dbReference type="GO" id="GO:0071013">
    <property type="term" value="C:catalytic step 2 spliceosome"/>
    <property type="evidence" value="ECO:0007669"/>
    <property type="project" value="TreeGrafter"/>
</dbReference>
<evidence type="ECO:0000256" key="22">
    <source>
        <dbReference type="SAM" id="MobiDB-lite"/>
    </source>
</evidence>
<evidence type="ECO:0000256" key="6">
    <source>
        <dbReference type="ARBA" id="ARBA00022499"/>
    </source>
</evidence>
<dbReference type="Proteomes" id="UP000472265">
    <property type="component" value="Chromosome 16"/>
</dbReference>
<feature type="compositionally biased region" description="Basic and acidic residues" evidence="22">
    <location>
        <begin position="345"/>
        <end position="420"/>
    </location>
</feature>
<evidence type="ECO:0000256" key="19">
    <source>
        <dbReference type="ARBA" id="ARBA00023242"/>
    </source>
</evidence>
<dbReference type="InterPro" id="IPR006787">
    <property type="entry name" value="Pinin_SDK_N"/>
</dbReference>
<dbReference type="GO" id="GO:0003677">
    <property type="term" value="F:DNA binding"/>
    <property type="evidence" value="ECO:0007669"/>
    <property type="project" value="UniProtKB-KW"/>
</dbReference>
<feature type="compositionally biased region" description="Basic and acidic residues" evidence="22">
    <location>
        <begin position="283"/>
        <end position="299"/>
    </location>
</feature>
<name>A0A671XCQ2_SPAAU</name>
<keyword evidence="13" id="KW-0805">Transcription regulation</keyword>
<keyword evidence="19" id="KW-0539">Nucleus</keyword>
<evidence type="ECO:0000313" key="26">
    <source>
        <dbReference type="Proteomes" id="UP000472265"/>
    </source>
</evidence>
<feature type="domain" description="Pinin/SDK" evidence="24">
    <location>
        <begin position="1"/>
        <end position="137"/>
    </location>
</feature>
<dbReference type="Pfam" id="PF04697">
    <property type="entry name" value="Pinin_SDK_N"/>
    <property type="match status" value="1"/>
</dbReference>
<dbReference type="InterPro" id="IPR039853">
    <property type="entry name" value="Pinin"/>
</dbReference>
<dbReference type="GO" id="GO:0030057">
    <property type="term" value="C:desmosome"/>
    <property type="evidence" value="ECO:0007669"/>
    <property type="project" value="UniProtKB-SubCell"/>
</dbReference>
<keyword evidence="15" id="KW-0238">DNA-binding</keyword>
<keyword evidence="14 21" id="KW-0175">Coiled coil</keyword>
<feature type="domain" description="Pinin/SDK/MemA protein" evidence="23">
    <location>
        <begin position="142"/>
        <end position="265"/>
    </location>
</feature>
<feature type="compositionally biased region" description="Basic and acidic residues" evidence="22">
    <location>
        <begin position="15"/>
        <end position="36"/>
    </location>
</feature>
<organism evidence="25 26">
    <name type="scientific">Sparus aurata</name>
    <name type="common">Gilthead sea bream</name>
    <dbReference type="NCBI Taxonomy" id="8175"/>
    <lineage>
        <taxon>Eukaryota</taxon>
        <taxon>Metazoa</taxon>
        <taxon>Chordata</taxon>
        <taxon>Craniata</taxon>
        <taxon>Vertebrata</taxon>
        <taxon>Euteleostomi</taxon>
        <taxon>Actinopterygii</taxon>
        <taxon>Neopterygii</taxon>
        <taxon>Teleostei</taxon>
        <taxon>Neoteleostei</taxon>
        <taxon>Acanthomorphata</taxon>
        <taxon>Eupercaria</taxon>
        <taxon>Spariformes</taxon>
        <taxon>Sparidae</taxon>
        <taxon>Sparus</taxon>
    </lineage>
</organism>
<keyword evidence="17" id="KW-0804">Transcription</keyword>
<keyword evidence="7" id="KW-0597">Phosphoprotein</keyword>
<feature type="compositionally biased region" description="Gly residues" evidence="22">
    <location>
        <begin position="48"/>
        <end position="59"/>
    </location>
</feature>
<feature type="compositionally biased region" description="Polar residues" evidence="22">
    <location>
        <begin position="543"/>
        <end position="554"/>
    </location>
</feature>
<dbReference type="GeneTree" id="ENSGT00730000111160"/>
<keyword evidence="12" id="KW-0007">Acetylation</keyword>
<feature type="compositionally biased region" description="Basic and acidic residues" evidence="22">
    <location>
        <begin position="644"/>
        <end position="663"/>
    </location>
</feature>
<keyword evidence="10" id="KW-0832">Ubl conjugation</keyword>
<feature type="region of interest" description="Disordered" evidence="22">
    <location>
        <begin position="283"/>
        <end position="702"/>
    </location>
</feature>
<evidence type="ECO:0000256" key="3">
    <source>
        <dbReference type="ARBA" id="ARBA00010386"/>
    </source>
</evidence>
<feature type="region of interest" description="Disordered" evidence="22">
    <location>
        <begin position="15"/>
        <end position="62"/>
    </location>
</feature>
<dbReference type="GO" id="GO:0016607">
    <property type="term" value="C:nuclear speck"/>
    <property type="evidence" value="ECO:0007669"/>
    <property type="project" value="UniProtKB-SubCell"/>
</dbReference>
<accession>A0A671XCQ2</accession>
<keyword evidence="6" id="KW-1017">Isopeptide bond</keyword>
<feature type="compositionally biased region" description="Basic and acidic residues" evidence="22">
    <location>
        <begin position="93"/>
        <end position="104"/>
    </location>
</feature>
<keyword evidence="16" id="KW-0010">Activator</keyword>